<keyword evidence="1" id="KW-0812">Transmembrane</keyword>
<reference evidence="2 3" key="1">
    <citation type="submission" date="2021-06" db="EMBL/GenBank/DDBJ databases">
        <title>Bacillus sp. RD4P76, an endophyte from a halophyte.</title>
        <authorList>
            <person name="Sun J.-Q."/>
        </authorList>
    </citation>
    <scope>NUCLEOTIDE SEQUENCE [LARGE SCALE GENOMIC DNA]</scope>
    <source>
        <strain evidence="2 3">JCM 17098</strain>
    </source>
</reference>
<name>A0ABS6JYV2_9BACI</name>
<proteinExistence type="predicted"/>
<dbReference type="Proteomes" id="UP000790580">
    <property type="component" value="Unassembled WGS sequence"/>
</dbReference>
<evidence type="ECO:0000313" key="2">
    <source>
        <dbReference type="EMBL" id="MBU9723771.1"/>
    </source>
</evidence>
<accession>A0ABS6JYV2</accession>
<feature type="transmembrane region" description="Helical" evidence="1">
    <location>
        <begin position="56"/>
        <end position="75"/>
    </location>
</feature>
<evidence type="ECO:0000313" key="3">
    <source>
        <dbReference type="Proteomes" id="UP000790580"/>
    </source>
</evidence>
<feature type="transmembrane region" description="Helical" evidence="1">
    <location>
        <begin position="31"/>
        <end position="50"/>
    </location>
</feature>
<dbReference type="EMBL" id="JAHQCR010000086">
    <property type="protein sequence ID" value="MBU9723771.1"/>
    <property type="molecule type" value="Genomic_DNA"/>
</dbReference>
<sequence>MLLYTGFIIIPLLLYHIGVQGKSERTRMEKMMLAMGASMLICFTVGIYVGGLFQGVFFSSIVLSIFISVFFGLFIGIPHGPLATVEGVFTGAMAGLMGAMTAEMLSIAEIRIILLFFLLLSGLGGFWSIHFWKNNEKSGKKKWIFLHILTLLYLICIAVLFVWYPPFQGQENIGGHHM</sequence>
<organism evidence="2 3">
    <name type="scientific">Evansella alkalicola</name>
    <dbReference type="NCBI Taxonomy" id="745819"/>
    <lineage>
        <taxon>Bacteria</taxon>
        <taxon>Bacillati</taxon>
        <taxon>Bacillota</taxon>
        <taxon>Bacilli</taxon>
        <taxon>Bacillales</taxon>
        <taxon>Bacillaceae</taxon>
        <taxon>Evansella</taxon>
    </lineage>
</organism>
<keyword evidence="1" id="KW-0472">Membrane</keyword>
<gene>
    <name evidence="2" type="ORF">KS407_20325</name>
</gene>
<keyword evidence="3" id="KW-1185">Reference proteome</keyword>
<feature type="transmembrane region" description="Helical" evidence="1">
    <location>
        <begin position="112"/>
        <end position="132"/>
    </location>
</feature>
<comment type="caution">
    <text evidence="2">The sequence shown here is derived from an EMBL/GenBank/DDBJ whole genome shotgun (WGS) entry which is preliminary data.</text>
</comment>
<feature type="transmembrane region" description="Helical" evidence="1">
    <location>
        <begin position="144"/>
        <end position="164"/>
    </location>
</feature>
<evidence type="ECO:0000256" key="1">
    <source>
        <dbReference type="SAM" id="Phobius"/>
    </source>
</evidence>
<protein>
    <submittedName>
        <fullName evidence="2">Uncharacterized protein</fullName>
    </submittedName>
</protein>
<keyword evidence="1" id="KW-1133">Transmembrane helix</keyword>
<dbReference type="RefSeq" id="WP_088073250.1">
    <property type="nucleotide sequence ID" value="NZ_JAHQCR010000086.1"/>
</dbReference>